<feature type="transmembrane region" description="Helical" evidence="1">
    <location>
        <begin position="12"/>
        <end position="32"/>
    </location>
</feature>
<evidence type="ECO:0008006" key="4">
    <source>
        <dbReference type="Google" id="ProtNLM"/>
    </source>
</evidence>
<dbReference type="RefSeq" id="WP_031365674.1">
    <property type="nucleotide sequence ID" value="NZ_FPKS01000001.1"/>
</dbReference>
<organism evidence="2 3">
    <name type="scientific">Pseudolactococcus chungangensis CAU 28 = DSM 22330</name>
    <dbReference type="NCBI Taxonomy" id="1122154"/>
    <lineage>
        <taxon>Bacteria</taxon>
        <taxon>Bacillati</taxon>
        <taxon>Bacillota</taxon>
        <taxon>Bacilli</taxon>
        <taxon>Lactobacillales</taxon>
        <taxon>Streptococcaceae</taxon>
        <taxon>Pseudolactococcus</taxon>
    </lineage>
</organism>
<gene>
    <name evidence="2" type="ORF">SAMN02746068_00139</name>
</gene>
<proteinExistence type="predicted"/>
<accession>A0A1K2H4J2</accession>
<dbReference type="EMBL" id="FPKS01000001">
    <property type="protein sequence ID" value="SFZ70252.1"/>
    <property type="molecule type" value="Genomic_DNA"/>
</dbReference>
<sequence>MNEILQRISRVVLGFFALILLFVGGMNFQRYLTEHKEVKTLVIGQVVKNSEHGKMVAYTFEGRDYQAVPVANFLKTFGKVGTQIPVYVNHNHPTKIYIRKGATSLLILALALIGWAMLIVLVLFFEYWFLHKLRKMARKENKAF</sequence>
<keyword evidence="1" id="KW-1133">Transmembrane helix</keyword>
<dbReference type="AlphaFoldDB" id="A0A1K2H4J2"/>
<dbReference type="Proteomes" id="UP000185655">
    <property type="component" value="Unassembled WGS sequence"/>
</dbReference>
<keyword evidence="1" id="KW-0472">Membrane</keyword>
<protein>
    <recommendedName>
        <fullName evidence="4">DUF3592 domain-containing protein</fullName>
    </recommendedName>
</protein>
<reference evidence="2 3" key="1">
    <citation type="submission" date="2016-11" db="EMBL/GenBank/DDBJ databases">
        <authorList>
            <person name="Jaros S."/>
            <person name="Januszkiewicz K."/>
            <person name="Wedrychowicz H."/>
        </authorList>
    </citation>
    <scope>NUCLEOTIDE SEQUENCE [LARGE SCALE GENOMIC DNA]</scope>
    <source>
        <strain evidence="2 3">DSM 22330</strain>
    </source>
</reference>
<dbReference type="OrthoDB" id="2242506at2"/>
<evidence type="ECO:0000256" key="1">
    <source>
        <dbReference type="SAM" id="Phobius"/>
    </source>
</evidence>
<dbReference type="STRING" id="1122154.SAMN02746068_00139"/>
<name>A0A1K2H4J2_9LACT</name>
<evidence type="ECO:0000313" key="3">
    <source>
        <dbReference type="Proteomes" id="UP000185655"/>
    </source>
</evidence>
<feature type="transmembrane region" description="Helical" evidence="1">
    <location>
        <begin position="105"/>
        <end position="130"/>
    </location>
</feature>
<evidence type="ECO:0000313" key="2">
    <source>
        <dbReference type="EMBL" id="SFZ70252.1"/>
    </source>
</evidence>
<keyword evidence="1" id="KW-0812">Transmembrane</keyword>